<comment type="subunit">
    <text evidence="5">Homodimer.</text>
</comment>
<keyword evidence="3 5" id="KW-0949">S-adenosyl-L-methionine</keyword>
<evidence type="ECO:0000256" key="2">
    <source>
        <dbReference type="ARBA" id="ARBA00022679"/>
    </source>
</evidence>
<dbReference type="GO" id="GO:0070038">
    <property type="term" value="F:rRNA (pseudouridine-N3-)-methyltransferase activity"/>
    <property type="evidence" value="ECO:0007669"/>
    <property type="project" value="UniProtKB-UniRule"/>
</dbReference>
<dbReference type="Pfam" id="PF02590">
    <property type="entry name" value="SPOUT_MTase"/>
    <property type="match status" value="1"/>
</dbReference>
<dbReference type="PANTHER" id="PTHR33603:SF1">
    <property type="entry name" value="RIBOSOMAL RNA LARGE SUBUNIT METHYLTRANSFERASE H"/>
    <property type="match status" value="1"/>
</dbReference>
<dbReference type="InterPro" id="IPR029026">
    <property type="entry name" value="tRNA_m1G_MTases_N"/>
</dbReference>
<feature type="binding site" evidence="5">
    <location>
        <position position="105"/>
    </location>
    <ligand>
        <name>S-adenosyl-L-methionine</name>
        <dbReference type="ChEBI" id="CHEBI:59789"/>
    </ligand>
</feature>
<dbReference type="EMBL" id="FNQF01000003">
    <property type="protein sequence ID" value="SEA14787.1"/>
    <property type="molecule type" value="Genomic_DNA"/>
</dbReference>
<dbReference type="GO" id="GO:0005737">
    <property type="term" value="C:cytoplasm"/>
    <property type="evidence" value="ECO:0007669"/>
    <property type="project" value="UniProtKB-SubCell"/>
</dbReference>
<dbReference type="InterPro" id="IPR029028">
    <property type="entry name" value="Alpha/beta_knot_MTases"/>
</dbReference>
<keyword evidence="5" id="KW-0963">Cytoplasm</keyword>
<keyword evidence="2 5" id="KW-0808">Transferase</keyword>
<dbReference type="Proteomes" id="UP000198820">
    <property type="component" value="Unassembled WGS sequence"/>
</dbReference>
<comment type="subcellular location">
    <subcellularLocation>
        <location evidence="5">Cytoplasm</location>
    </subcellularLocation>
</comment>
<sequence length="157" mass="18378">MHINLIVIGKTDQSSVRELVNEYHKRIQHFTKFNMIEIPDVKTKKNTSEKEQKAKEAELILKHINKASVTVLLDEKGKEFTSVQFSSFLQKKMNTGIKTLNFIIGGPYGFDQSIYDQNFQKIALSKMTFSHQMIRIFMTEQIYRGFTILNNLPYHHH</sequence>
<dbReference type="Gene3D" id="3.40.1280.10">
    <property type="match status" value="1"/>
</dbReference>
<protein>
    <recommendedName>
        <fullName evidence="5">Ribosomal RNA large subunit methyltransferase H</fullName>
        <ecNumber evidence="5">2.1.1.177</ecNumber>
    </recommendedName>
    <alternativeName>
        <fullName evidence="5">23S rRNA (pseudouridine1915-N3)-methyltransferase</fullName>
    </alternativeName>
    <alternativeName>
        <fullName evidence="5">23S rRNA m3Psi1915 methyltransferase</fullName>
    </alternativeName>
    <alternativeName>
        <fullName evidence="5">rRNA (pseudouridine-N3-)-methyltransferase RlmH</fullName>
    </alternativeName>
</protein>
<proteinExistence type="inferred from homology"/>
<feature type="binding site" evidence="5">
    <location>
        <begin position="124"/>
        <end position="129"/>
    </location>
    <ligand>
        <name>S-adenosyl-L-methionine</name>
        <dbReference type="ChEBI" id="CHEBI:59789"/>
    </ligand>
</feature>
<evidence type="ECO:0000256" key="3">
    <source>
        <dbReference type="ARBA" id="ARBA00022691"/>
    </source>
</evidence>
<dbReference type="RefSeq" id="WP_093241149.1">
    <property type="nucleotide sequence ID" value="NZ_FNQF01000003.1"/>
</dbReference>
<dbReference type="PIRSF" id="PIRSF004505">
    <property type="entry name" value="MT_bac"/>
    <property type="match status" value="1"/>
</dbReference>
<comment type="catalytic activity">
    <reaction evidence="5">
        <text>pseudouridine(1915) in 23S rRNA + S-adenosyl-L-methionine = N(3)-methylpseudouridine(1915) in 23S rRNA + S-adenosyl-L-homocysteine + H(+)</text>
        <dbReference type="Rhea" id="RHEA:42752"/>
        <dbReference type="Rhea" id="RHEA-COMP:10221"/>
        <dbReference type="Rhea" id="RHEA-COMP:10222"/>
        <dbReference type="ChEBI" id="CHEBI:15378"/>
        <dbReference type="ChEBI" id="CHEBI:57856"/>
        <dbReference type="ChEBI" id="CHEBI:59789"/>
        <dbReference type="ChEBI" id="CHEBI:65314"/>
        <dbReference type="ChEBI" id="CHEBI:74486"/>
        <dbReference type="EC" id="2.1.1.177"/>
    </reaction>
</comment>
<evidence type="ECO:0000256" key="1">
    <source>
        <dbReference type="ARBA" id="ARBA00022603"/>
    </source>
</evidence>
<reference evidence="6 7" key="1">
    <citation type="submission" date="2016-10" db="EMBL/GenBank/DDBJ databases">
        <authorList>
            <person name="de Groot N.N."/>
        </authorList>
    </citation>
    <scope>NUCLEOTIDE SEQUENCE [LARGE SCALE GENOMIC DNA]</scope>
    <source>
        <strain evidence="6 7">DSM 23581</strain>
    </source>
</reference>
<evidence type="ECO:0000313" key="7">
    <source>
        <dbReference type="Proteomes" id="UP000198820"/>
    </source>
</evidence>
<dbReference type="STRING" id="908615.SAMN05421540_103251"/>
<evidence type="ECO:0000313" key="6">
    <source>
        <dbReference type="EMBL" id="SEA14787.1"/>
    </source>
</evidence>
<evidence type="ECO:0000256" key="5">
    <source>
        <dbReference type="HAMAP-Rule" id="MF_00658"/>
    </source>
</evidence>
<dbReference type="AlphaFoldDB" id="A0A1H3YTP4"/>
<dbReference type="EC" id="2.1.1.177" evidence="5"/>
<keyword evidence="5" id="KW-0698">rRNA processing</keyword>
<gene>
    <name evidence="5" type="primary">rlmH</name>
    <name evidence="6" type="ORF">SAMN05421540_103251</name>
</gene>
<feature type="binding site" evidence="5">
    <location>
        <position position="73"/>
    </location>
    <ligand>
        <name>S-adenosyl-L-methionine</name>
        <dbReference type="ChEBI" id="CHEBI:59789"/>
    </ligand>
</feature>
<accession>A0A1H3YTP4</accession>
<dbReference type="NCBIfam" id="NF000990">
    <property type="entry name" value="PRK00103.2-4"/>
    <property type="match status" value="1"/>
</dbReference>
<keyword evidence="7" id="KW-1185">Reference proteome</keyword>
<name>A0A1H3YTP4_9FLAO</name>
<dbReference type="InterPro" id="IPR003742">
    <property type="entry name" value="RlmH-like"/>
</dbReference>
<dbReference type="CDD" id="cd18081">
    <property type="entry name" value="RlmH-like"/>
    <property type="match status" value="1"/>
</dbReference>
<dbReference type="PANTHER" id="PTHR33603">
    <property type="entry name" value="METHYLTRANSFERASE"/>
    <property type="match status" value="1"/>
</dbReference>
<evidence type="ECO:0000256" key="4">
    <source>
        <dbReference type="ARBA" id="ARBA00038303"/>
    </source>
</evidence>
<organism evidence="6 7">
    <name type="scientific">Psychroflexus halocasei</name>
    <dbReference type="NCBI Taxonomy" id="908615"/>
    <lineage>
        <taxon>Bacteria</taxon>
        <taxon>Pseudomonadati</taxon>
        <taxon>Bacteroidota</taxon>
        <taxon>Flavobacteriia</taxon>
        <taxon>Flavobacteriales</taxon>
        <taxon>Flavobacteriaceae</taxon>
        <taxon>Psychroflexus</taxon>
    </lineage>
</organism>
<comment type="similarity">
    <text evidence="4 5">Belongs to the RNA methyltransferase RlmH family.</text>
</comment>
<keyword evidence="1 5" id="KW-0489">Methyltransferase</keyword>
<dbReference type="HAMAP" id="MF_00658">
    <property type="entry name" value="23SrRNA_methyltr_H"/>
    <property type="match status" value="1"/>
</dbReference>
<dbReference type="SUPFAM" id="SSF75217">
    <property type="entry name" value="alpha/beta knot"/>
    <property type="match status" value="1"/>
</dbReference>
<comment type="function">
    <text evidence="5">Specifically methylates the pseudouridine at position 1915 (m3Psi1915) in 23S rRNA.</text>
</comment>